<comment type="caution">
    <text evidence="2">The sequence shown here is derived from an EMBL/GenBank/DDBJ whole genome shotgun (WGS) entry which is preliminary data.</text>
</comment>
<dbReference type="EMBL" id="WHJH01000250">
    <property type="protein sequence ID" value="NHZ94056.1"/>
    <property type="molecule type" value="Genomic_DNA"/>
</dbReference>
<protein>
    <submittedName>
        <fullName evidence="2">IS5/IS1182 family transposase</fullName>
    </submittedName>
</protein>
<name>A0ABX0P411_9BURK</name>
<evidence type="ECO:0000259" key="1">
    <source>
        <dbReference type="Pfam" id="PF05598"/>
    </source>
</evidence>
<keyword evidence="3" id="KW-1185">Reference proteome</keyword>
<accession>A0ABX0P411</accession>
<organism evidence="2 3">
    <name type="scientific">Massilia mucilaginosa</name>
    <dbReference type="NCBI Taxonomy" id="2609282"/>
    <lineage>
        <taxon>Bacteria</taxon>
        <taxon>Pseudomonadati</taxon>
        <taxon>Pseudomonadota</taxon>
        <taxon>Betaproteobacteria</taxon>
        <taxon>Burkholderiales</taxon>
        <taxon>Oxalobacteraceae</taxon>
        <taxon>Telluria group</taxon>
        <taxon>Massilia</taxon>
    </lineage>
</organism>
<dbReference type="Pfam" id="PF05598">
    <property type="entry name" value="DUF772"/>
    <property type="match status" value="1"/>
</dbReference>
<proteinExistence type="predicted"/>
<sequence>MKQECGALTPKLEKLVHILDWVRIEEWTVHAWQGIGRKPHDRSALANAFVAKAVLGLATTRALIERLAMDRSLKRLCGFSMTKVVPDEATFSRAFAEFAQAKLAERVHEALVKDHLGGALI</sequence>
<evidence type="ECO:0000313" key="3">
    <source>
        <dbReference type="Proteomes" id="UP000609726"/>
    </source>
</evidence>
<dbReference type="Proteomes" id="UP000609726">
    <property type="component" value="Unassembled WGS sequence"/>
</dbReference>
<evidence type="ECO:0000313" key="2">
    <source>
        <dbReference type="EMBL" id="NHZ94056.1"/>
    </source>
</evidence>
<feature type="non-terminal residue" evidence="2">
    <location>
        <position position="121"/>
    </location>
</feature>
<dbReference type="InterPro" id="IPR008490">
    <property type="entry name" value="Transposase_InsH_N"/>
</dbReference>
<feature type="domain" description="Transposase InsH N-terminal" evidence="1">
    <location>
        <begin position="11"/>
        <end position="95"/>
    </location>
</feature>
<reference evidence="2 3" key="1">
    <citation type="submission" date="2019-10" db="EMBL/GenBank/DDBJ databases">
        <title>Taxonomy of Antarctic Massilia spp.: description of Massilia rubra sp. nov., Massilia aquatica sp. nov., Massilia mucilaginosa sp. nov., Massilia frigida sp. nov. isolated from streams, lakes and regoliths.</title>
        <authorList>
            <person name="Holochova P."/>
            <person name="Sedlacek I."/>
            <person name="Kralova S."/>
            <person name="Maslanova I."/>
            <person name="Busse H.-J."/>
            <person name="Stankova E."/>
            <person name="Vrbovska V."/>
            <person name="Kovarovic V."/>
            <person name="Bartak M."/>
            <person name="Svec P."/>
            <person name="Pantucek R."/>
        </authorList>
    </citation>
    <scope>NUCLEOTIDE SEQUENCE [LARGE SCALE GENOMIC DNA]</scope>
    <source>
        <strain evidence="2 3">CCM 8733</strain>
    </source>
</reference>
<gene>
    <name evidence="2" type="ORF">F2P45_34515</name>
</gene>